<dbReference type="OrthoDB" id="1431247at2759"/>
<gene>
    <name evidence="5" type="ORF">CJOHNSTONI_LOCUS1552</name>
</gene>
<feature type="domain" description="SHSP" evidence="4">
    <location>
        <begin position="41"/>
        <end position="151"/>
    </location>
</feature>
<evidence type="ECO:0000313" key="6">
    <source>
        <dbReference type="Proteomes" id="UP000746747"/>
    </source>
</evidence>
<dbReference type="Pfam" id="PF00011">
    <property type="entry name" value="HSP20"/>
    <property type="match status" value="1"/>
</dbReference>
<dbReference type="GO" id="GO:0005737">
    <property type="term" value="C:cytoplasm"/>
    <property type="evidence" value="ECO:0007669"/>
    <property type="project" value="TreeGrafter"/>
</dbReference>
<dbReference type="PROSITE" id="PS01031">
    <property type="entry name" value="SHSP"/>
    <property type="match status" value="1"/>
</dbReference>
<dbReference type="InterPro" id="IPR002068">
    <property type="entry name" value="A-crystallin/Hsp20_dom"/>
</dbReference>
<keyword evidence="6" id="KW-1185">Reference proteome</keyword>
<keyword evidence="1" id="KW-0346">Stress response</keyword>
<evidence type="ECO:0000256" key="2">
    <source>
        <dbReference type="PROSITE-ProRule" id="PRU00285"/>
    </source>
</evidence>
<dbReference type="SUPFAM" id="SSF49764">
    <property type="entry name" value="HSP20-like chaperones"/>
    <property type="match status" value="1"/>
</dbReference>
<organism evidence="5 6">
    <name type="scientific">Cercopithifilaria johnstoni</name>
    <dbReference type="NCBI Taxonomy" id="2874296"/>
    <lineage>
        <taxon>Eukaryota</taxon>
        <taxon>Metazoa</taxon>
        <taxon>Ecdysozoa</taxon>
        <taxon>Nematoda</taxon>
        <taxon>Chromadorea</taxon>
        <taxon>Rhabditida</taxon>
        <taxon>Spirurina</taxon>
        <taxon>Spiruromorpha</taxon>
        <taxon>Filarioidea</taxon>
        <taxon>Onchocercidae</taxon>
        <taxon>Cercopithifilaria</taxon>
    </lineage>
</organism>
<comment type="similarity">
    <text evidence="2 3">Belongs to the small heat shock protein (HSP20) family.</text>
</comment>
<name>A0A8J2Q0V3_9BILA</name>
<comment type="caution">
    <text evidence="5">The sequence shown here is derived from an EMBL/GenBank/DDBJ whole genome shotgun (WGS) entry which is preliminary data.</text>
</comment>
<dbReference type="GO" id="GO:0042026">
    <property type="term" value="P:protein refolding"/>
    <property type="evidence" value="ECO:0007669"/>
    <property type="project" value="TreeGrafter"/>
</dbReference>
<dbReference type="GO" id="GO:0005634">
    <property type="term" value="C:nucleus"/>
    <property type="evidence" value="ECO:0007669"/>
    <property type="project" value="TreeGrafter"/>
</dbReference>
<proteinExistence type="inferred from homology"/>
<sequence>MALLAFPFRRHNLLVEGRNIVSGLMDRLLVDFEDSFQPLWECDTAVGNSFDELIHDKENFGIQLDVSHFQPEELSVKMQDGRLFVEGHHTKRNDQHGGFVERHFIRKYTIPKTVLQDSLESHLSDQGILRITAKNKAIESPQFENIPIQFDER</sequence>
<dbReference type="GO" id="GO:0009408">
    <property type="term" value="P:response to heat"/>
    <property type="evidence" value="ECO:0007669"/>
    <property type="project" value="TreeGrafter"/>
</dbReference>
<protein>
    <recommendedName>
        <fullName evidence="4">SHSP domain-containing protein</fullName>
    </recommendedName>
</protein>
<dbReference type="PANTHER" id="PTHR45640">
    <property type="entry name" value="HEAT SHOCK PROTEIN HSP-12.2-RELATED"/>
    <property type="match status" value="1"/>
</dbReference>
<dbReference type="Gene3D" id="2.60.40.790">
    <property type="match status" value="1"/>
</dbReference>
<evidence type="ECO:0000313" key="5">
    <source>
        <dbReference type="EMBL" id="CAG9531128.1"/>
    </source>
</evidence>
<dbReference type="PRINTS" id="PR00299">
    <property type="entry name" value="ACRYSTALLIN"/>
</dbReference>
<dbReference type="InterPro" id="IPR008978">
    <property type="entry name" value="HSP20-like_chaperone"/>
</dbReference>
<dbReference type="EMBL" id="CAKAEH010000473">
    <property type="protein sequence ID" value="CAG9531128.1"/>
    <property type="molecule type" value="Genomic_DNA"/>
</dbReference>
<accession>A0A8J2Q0V3</accession>
<evidence type="ECO:0000259" key="4">
    <source>
        <dbReference type="PROSITE" id="PS01031"/>
    </source>
</evidence>
<evidence type="ECO:0000256" key="3">
    <source>
        <dbReference type="RuleBase" id="RU003616"/>
    </source>
</evidence>
<reference evidence="5" key="1">
    <citation type="submission" date="2021-09" db="EMBL/GenBank/DDBJ databases">
        <authorList>
            <consortium name="Pathogen Informatics"/>
        </authorList>
    </citation>
    <scope>NUCLEOTIDE SEQUENCE</scope>
</reference>
<evidence type="ECO:0000256" key="1">
    <source>
        <dbReference type="ARBA" id="ARBA00023016"/>
    </source>
</evidence>
<dbReference type="InterPro" id="IPR001436">
    <property type="entry name" value="Alpha-crystallin/sHSP_animal"/>
</dbReference>
<dbReference type="PANTHER" id="PTHR45640:SF13">
    <property type="entry name" value="HEAT SHOCK PROTEIN 22-RELATED"/>
    <property type="match status" value="1"/>
</dbReference>
<dbReference type="Proteomes" id="UP000746747">
    <property type="component" value="Unassembled WGS sequence"/>
</dbReference>
<dbReference type="CDD" id="cd06526">
    <property type="entry name" value="metazoan_ACD"/>
    <property type="match status" value="1"/>
</dbReference>
<dbReference type="GO" id="GO:0051082">
    <property type="term" value="F:unfolded protein binding"/>
    <property type="evidence" value="ECO:0007669"/>
    <property type="project" value="TreeGrafter"/>
</dbReference>
<dbReference type="AlphaFoldDB" id="A0A8J2Q0V3"/>